<evidence type="ECO:0000313" key="2">
    <source>
        <dbReference type="Proteomes" id="UP000177870"/>
    </source>
</evidence>
<gene>
    <name evidence="1" type="ORF">BJP34_15790</name>
</gene>
<dbReference type="EMBL" id="CP017599">
    <property type="protein sequence ID" value="AOX04337.1"/>
    <property type="molecule type" value="Genomic_DNA"/>
</dbReference>
<sequence>MAALIQTGEVNLPRWIPYIPCRGQYAQSKQRRMHRWLHNARINVHRWYKPLIKAALADWKDGCIYLSLDTSMFWDEYCLVRLVVVHRGRALPVSWRVMKHQSATVAFKDYREMLQQSIHLLPKEVKVILLADRGFVHTDLMKALTNKWGWHYRIRLKKDTWIWRAGKSWHQLKDFHFNRGEVLCFHNVRVHKEYWYGPVDLIFGCNNVNGEFWAIVSDENTTLQTKARIWVSL</sequence>
<protein>
    <recommendedName>
        <fullName evidence="3">Transposase IS4-like domain-containing protein</fullName>
    </recommendedName>
</protein>
<dbReference type="AlphaFoldDB" id="A0A1D8U353"/>
<dbReference type="Proteomes" id="UP000177870">
    <property type="component" value="Chromosome"/>
</dbReference>
<accession>A0A1D8U353</accession>
<reference evidence="2" key="1">
    <citation type="submission" date="2016-10" db="EMBL/GenBank/DDBJ databases">
        <title>Comparative genomics uncovers the prolific and rare metabolic potential of the cyanobacterial genus Moorea.</title>
        <authorList>
            <person name="Leao T."/>
            <person name="Castelao G."/>
            <person name="Korobeynikov A."/>
            <person name="Monroe E.A."/>
            <person name="Podell S."/>
            <person name="Glukhov E."/>
            <person name="Allen E."/>
            <person name="Gerwick W.H."/>
            <person name="Gerwick L."/>
        </authorList>
    </citation>
    <scope>NUCLEOTIDE SEQUENCE [LARGE SCALE GENOMIC DNA]</scope>
    <source>
        <strain evidence="2">PAL-8-15-08-1</strain>
    </source>
</reference>
<proteinExistence type="predicted"/>
<evidence type="ECO:0008006" key="3">
    <source>
        <dbReference type="Google" id="ProtNLM"/>
    </source>
</evidence>
<dbReference type="STRING" id="1458985.BJP34_15790"/>
<dbReference type="SUPFAM" id="SSF53098">
    <property type="entry name" value="Ribonuclease H-like"/>
    <property type="match status" value="1"/>
</dbReference>
<dbReference type="KEGG" id="mpro:BJP34_15790"/>
<dbReference type="InterPro" id="IPR012337">
    <property type="entry name" value="RNaseH-like_sf"/>
</dbReference>
<evidence type="ECO:0000313" key="1">
    <source>
        <dbReference type="EMBL" id="AOX04337.1"/>
    </source>
</evidence>
<name>A0A1D8U353_9CYAN</name>
<organism evidence="1 2">
    <name type="scientific">Moorena producens PAL-8-15-08-1</name>
    <dbReference type="NCBI Taxonomy" id="1458985"/>
    <lineage>
        <taxon>Bacteria</taxon>
        <taxon>Bacillati</taxon>
        <taxon>Cyanobacteriota</taxon>
        <taxon>Cyanophyceae</taxon>
        <taxon>Coleofasciculales</taxon>
        <taxon>Coleofasciculaceae</taxon>
        <taxon>Moorena</taxon>
    </lineage>
</organism>